<dbReference type="InParanoid" id="E9HTA5"/>
<gene>
    <name evidence="2" type="ORF">DAPPUDRAFT_333598</name>
</gene>
<dbReference type="KEGG" id="dpx:DAPPUDRAFT_333598"/>
<evidence type="ECO:0000256" key="1">
    <source>
        <dbReference type="SAM" id="Coils"/>
    </source>
</evidence>
<reference evidence="2 3" key="1">
    <citation type="journal article" date="2011" name="Science">
        <title>The ecoresponsive genome of Daphnia pulex.</title>
        <authorList>
            <person name="Colbourne J.K."/>
            <person name="Pfrender M.E."/>
            <person name="Gilbert D."/>
            <person name="Thomas W.K."/>
            <person name="Tucker A."/>
            <person name="Oakley T.H."/>
            <person name="Tokishita S."/>
            <person name="Aerts A."/>
            <person name="Arnold G.J."/>
            <person name="Basu M.K."/>
            <person name="Bauer D.J."/>
            <person name="Caceres C.E."/>
            <person name="Carmel L."/>
            <person name="Casola C."/>
            <person name="Choi J.H."/>
            <person name="Detter J.C."/>
            <person name="Dong Q."/>
            <person name="Dusheyko S."/>
            <person name="Eads B.D."/>
            <person name="Frohlich T."/>
            <person name="Geiler-Samerotte K.A."/>
            <person name="Gerlach D."/>
            <person name="Hatcher P."/>
            <person name="Jogdeo S."/>
            <person name="Krijgsveld J."/>
            <person name="Kriventseva E.V."/>
            <person name="Kultz D."/>
            <person name="Laforsch C."/>
            <person name="Lindquist E."/>
            <person name="Lopez J."/>
            <person name="Manak J.R."/>
            <person name="Muller J."/>
            <person name="Pangilinan J."/>
            <person name="Patwardhan R.P."/>
            <person name="Pitluck S."/>
            <person name="Pritham E.J."/>
            <person name="Rechtsteiner A."/>
            <person name="Rho M."/>
            <person name="Rogozin I.B."/>
            <person name="Sakarya O."/>
            <person name="Salamov A."/>
            <person name="Schaack S."/>
            <person name="Shapiro H."/>
            <person name="Shiga Y."/>
            <person name="Skalitzky C."/>
            <person name="Smith Z."/>
            <person name="Souvorov A."/>
            <person name="Sung W."/>
            <person name="Tang Z."/>
            <person name="Tsuchiya D."/>
            <person name="Tu H."/>
            <person name="Vos H."/>
            <person name="Wang M."/>
            <person name="Wolf Y.I."/>
            <person name="Yamagata H."/>
            <person name="Yamada T."/>
            <person name="Ye Y."/>
            <person name="Shaw J.R."/>
            <person name="Andrews J."/>
            <person name="Crease T.J."/>
            <person name="Tang H."/>
            <person name="Lucas S.M."/>
            <person name="Robertson H.M."/>
            <person name="Bork P."/>
            <person name="Koonin E.V."/>
            <person name="Zdobnov E.M."/>
            <person name="Grigoriev I.V."/>
            <person name="Lynch M."/>
            <person name="Boore J.L."/>
        </authorList>
    </citation>
    <scope>NUCLEOTIDE SEQUENCE [LARGE SCALE GENOMIC DNA]</scope>
</reference>
<name>E9HTA5_DAPPU</name>
<feature type="coiled-coil region" evidence="1">
    <location>
        <begin position="25"/>
        <end position="69"/>
    </location>
</feature>
<evidence type="ECO:0008006" key="4">
    <source>
        <dbReference type="Google" id="ProtNLM"/>
    </source>
</evidence>
<dbReference type="HOGENOM" id="CLU_1422815_0_0_1"/>
<keyword evidence="3" id="KW-1185">Reference proteome</keyword>
<evidence type="ECO:0000313" key="2">
    <source>
        <dbReference type="EMBL" id="EFX65030.1"/>
    </source>
</evidence>
<protein>
    <recommendedName>
        <fullName evidence="4">BEN domain-containing protein</fullName>
    </recommendedName>
</protein>
<dbReference type="Proteomes" id="UP000000305">
    <property type="component" value="Unassembled WGS sequence"/>
</dbReference>
<sequence length="191" mass="21806">MDSLTASALKNKTKDALISGFTIYKKNINHQFESLKQENLRLQALVVGNNNYETEIESLKEENLKLKQCIIEKDENLDEKVKEVLENSTINITNIKNHRDFNINKYVNEVMLDSFTHDYLKGHKMSALGGKKVAVQREAMDPVFVKTIQKQVAKAWHGIPGGSKEKLMEMAKAGIKTFCNNYSKKCKNKQL</sequence>
<dbReference type="EMBL" id="GL732768">
    <property type="protein sequence ID" value="EFX65030.1"/>
    <property type="molecule type" value="Genomic_DNA"/>
</dbReference>
<evidence type="ECO:0000313" key="3">
    <source>
        <dbReference type="Proteomes" id="UP000000305"/>
    </source>
</evidence>
<organism evidence="2 3">
    <name type="scientific">Daphnia pulex</name>
    <name type="common">Water flea</name>
    <dbReference type="NCBI Taxonomy" id="6669"/>
    <lineage>
        <taxon>Eukaryota</taxon>
        <taxon>Metazoa</taxon>
        <taxon>Ecdysozoa</taxon>
        <taxon>Arthropoda</taxon>
        <taxon>Crustacea</taxon>
        <taxon>Branchiopoda</taxon>
        <taxon>Diplostraca</taxon>
        <taxon>Cladocera</taxon>
        <taxon>Anomopoda</taxon>
        <taxon>Daphniidae</taxon>
        <taxon>Daphnia</taxon>
    </lineage>
</organism>
<proteinExistence type="predicted"/>
<accession>E9HTA5</accession>
<dbReference type="AlphaFoldDB" id="E9HTA5"/>
<keyword evidence="1" id="KW-0175">Coiled coil</keyword>